<evidence type="ECO:0000313" key="1">
    <source>
        <dbReference type="EMBL" id="KAG5184528.1"/>
    </source>
</evidence>
<dbReference type="Gene3D" id="3.90.228.10">
    <property type="match status" value="1"/>
</dbReference>
<comment type="caution">
    <text evidence="1">The sequence shown here is derived from an EMBL/GenBank/DDBJ whole genome shotgun (WGS) entry which is preliminary data.</text>
</comment>
<dbReference type="OrthoDB" id="6133115at2759"/>
<proteinExistence type="predicted"/>
<keyword evidence="2" id="KW-1185">Reference proteome</keyword>
<dbReference type="SUPFAM" id="SSF56399">
    <property type="entry name" value="ADP-ribosylation"/>
    <property type="match status" value="1"/>
</dbReference>
<dbReference type="EMBL" id="JAFCMP010000161">
    <property type="protein sequence ID" value="KAG5184528.1"/>
    <property type="molecule type" value="Genomic_DNA"/>
</dbReference>
<reference evidence="1" key="1">
    <citation type="submission" date="2021-02" db="EMBL/GenBank/DDBJ databases">
        <title>First Annotated Genome of the Yellow-green Alga Tribonema minus.</title>
        <authorList>
            <person name="Mahan K.M."/>
        </authorList>
    </citation>
    <scope>NUCLEOTIDE SEQUENCE</scope>
    <source>
        <strain evidence="1">UTEX B ZZ1240</strain>
    </source>
</reference>
<dbReference type="AlphaFoldDB" id="A0A835Z184"/>
<name>A0A835Z184_9STRA</name>
<dbReference type="Proteomes" id="UP000664859">
    <property type="component" value="Unassembled WGS sequence"/>
</dbReference>
<evidence type="ECO:0000313" key="2">
    <source>
        <dbReference type="Proteomes" id="UP000664859"/>
    </source>
</evidence>
<accession>A0A835Z184</accession>
<evidence type="ECO:0008006" key="3">
    <source>
        <dbReference type="Google" id="ProtNLM"/>
    </source>
</evidence>
<organism evidence="1 2">
    <name type="scientific">Tribonema minus</name>
    <dbReference type="NCBI Taxonomy" id="303371"/>
    <lineage>
        <taxon>Eukaryota</taxon>
        <taxon>Sar</taxon>
        <taxon>Stramenopiles</taxon>
        <taxon>Ochrophyta</taxon>
        <taxon>PX clade</taxon>
        <taxon>Xanthophyceae</taxon>
        <taxon>Tribonematales</taxon>
        <taxon>Tribonemataceae</taxon>
        <taxon>Tribonema</taxon>
    </lineage>
</organism>
<gene>
    <name evidence="1" type="ORF">JKP88DRAFT_255387</name>
</gene>
<protein>
    <recommendedName>
        <fullName evidence="3">Poly [ADP-ribose] polymerase</fullName>
    </recommendedName>
</protein>
<sequence>MSMSGAAEPARNRKAARQIVEADGCRAIKYAVPSAALVLLVADDAESVDRREYKIAHGHLTSQGGLAASGFKVVQIDVYETSEKVAEQYAKLRSHLAQANKSIEEIWVLHGTSSSIVPKIMCGGFKVGGLDGILARHGSQHGRGVYTSTHVADALRHTDNERPAMVIMARALKGAHQVNRTT</sequence>